<keyword evidence="3" id="KW-1185">Reference proteome</keyword>
<dbReference type="Pfam" id="PF01636">
    <property type="entry name" value="APH"/>
    <property type="match status" value="1"/>
</dbReference>
<dbReference type="InterPro" id="IPR002575">
    <property type="entry name" value="Aminoglycoside_PTrfase"/>
</dbReference>
<evidence type="ECO:0000259" key="1">
    <source>
        <dbReference type="Pfam" id="PF01636"/>
    </source>
</evidence>
<accession>A0ABU8RSE0</accession>
<dbReference type="PANTHER" id="PTHR21310:SF40">
    <property type="entry name" value="AMINOGLYCOSIDE PHOSPHOTRANSFERASE DOMAIN-CONTAINING PROTEIN-RELATED"/>
    <property type="match status" value="1"/>
</dbReference>
<protein>
    <submittedName>
        <fullName evidence="2">Phosphotransferase family protein</fullName>
    </submittedName>
</protein>
<organism evidence="2 3">
    <name type="scientific">Novosphingobium anseongense</name>
    <dbReference type="NCBI Taxonomy" id="3133436"/>
    <lineage>
        <taxon>Bacteria</taxon>
        <taxon>Pseudomonadati</taxon>
        <taxon>Pseudomonadota</taxon>
        <taxon>Alphaproteobacteria</taxon>
        <taxon>Sphingomonadales</taxon>
        <taxon>Sphingomonadaceae</taxon>
        <taxon>Novosphingobium</taxon>
    </lineage>
</organism>
<comment type="caution">
    <text evidence="2">The sequence shown here is derived from an EMBL/GenBank/DDBJ whole genome shotgun (WGS) entry which is preliminary data.</text>
</comment>
<dbReference type="SUPFAM" id="SSF56112">
    <property type="entry name" value="Protein kinase-like (PK-like)"/>
    <property type="match status" value="1"/>
</dbReference>
<dbReference type="PANTHER" id="PTHR21310">
    <property type="entry name" value="AMINOGLYCOSIDE PHOSPHOTRANSFERASE-RELATED-RELATED"/>
    <property type="match status" value="1"/>
</dbReference>
<dbReference type="InterPro" id="IPR041726">
    <property type="entry name" value="ACAD10_11_N"/>
</dbReference>
<dbReference type="Gene3D" id="3.90.1200.10">
    <property type="match status" value="1"/>
</dbReference>
<dbReference type="Gene3D" id="3.30.200.20">
    <property type="entry name" value="Phosphorylase Kinase, domain 1"/>
    <property type="match status" value="1"/>
</dbReference>
<feature type="domain" description="Aminoglycoside phosphotransferase" evidence="1">
    <location>
        <begin position="27"/>
        <end position="240"/>
    </location>
</feature>
<dbReference type="InterPro" id="IPR051678">
    <property type="entry name" value="AGP_Transferase"/>
</dbReference>
<dbReference type="EMBL" id="JBBHJZ010000001">
    <property type="protein sequence ID" value="MEJ5975879.1"/>
    <property type="molecule type" value="Genomic_DNA"/>
</dbReference>
<evidence type="ECO:0000313" key="2">
    <source>
        <dbReference type="EMBL" id="MEJ5975879.1"/>
    </source>
</evidence>
<dbReference type="CDD" id="cd05154">
    <property type="entry name" value="ACAD10_11_N-like"/>
    <property type="match status" value="1"/>
</dbReference>
<dbReference type="InterPro" id="IPR011009">
    <property type="entry name" value="Kinase-like_dom_sf"/>
</dbReference>
<evidence type="ECO:0000313" key="3">
    <source>
        <dbReference type="Proteomes" id="UP001361239"/>
    </source>
</evidence>
<sequence>MTMIADLDQTTRVLQAMLPEGATITGVKPLTTGFSNETYLIEGADLILRLPPSAGAMLDGHDVIAQAAIYSELGHAPGAPPVPRIVLASEDMDALGVPFFVMERVAGESIHDLDLQPWFVDGSEAFRRDVAQRWVSAFGSLAKLRPLDVLGAPVSPEDDARMWRAFAASANSPALVAQYDRLLARPAPRSGVPAVVHGDTKLSNLMWQAGQVSAVLDWEMALNGEPLADLGYMLYGFASDYHGATTPQKQPGMPDRAQVIAWWEEASGRSAEGVFWHEIAQIGKITAIIAEGTAMWLTGRSQDPKLAYFAKNLDYYLGVMTTMLDGGDF</sequence>
<name>A0ABU8RSE0_9SPHN</name>
<reference evidence="2 3" key="1">
    <citation type="submission" date="2024-03" db="EMBL/GenBank/DDBJ databases">
        <authorList>
            <person name="Jo J.-H."/>
        </authorList>
    </citation>
    <scope>NUCLEOTIDE SEQUENCE [LARGE SCALE GENOMIC DNA]</scope>
    <source>
        <strain evidence="2 3">PS1R-30</strain>
    </source>
</reference>
<proteinExistence type="predicted"/>
<dbReference type="Proteomes" id="UP001361239">
    <property type="component" value="Unassembled WGS sequence"/>
</dbReference>
<gene>
    <name evidence="2" type="ORF">WG901_04485</name>
</gene>
<dbReference type="RefSeq" id="WP_339585808.1">
    <property type="nucleotide sequence ID" value="NZ_JBBHJZ010000001.1"/>
</dbReference>